<organism evidence="2 3">
    <name type="scientific">Protomyces lactucae-debilis</name>
    <dbReference type="NCBI Taxonomy" id="2754530"/>
    <lineage>
        <taxon>Eukaryota</taxon>
        <taxon>Fungi</taxon>
        <taxon>Dikarya</taxon>
        <taxon>Ascomycota</taxon>
        <taxon>Taphrinomycotina</taxon>
        <taxon>Taphrinomycetes</taxon>
        <taxon>Taphrinales</taxon>
        <taxon>Protomycetaceae</taxon>
        <taxon>Protomyces</taxon>
    </lineage>
</organism>
<feature type="signal peptide" evidence="1">
    <location>
        <begin position="1"/>
        <end position="20"/>
    </location>
</feature>
<dbReference type="EMBL" id="MCFI01000005">
    <property type="protein sequence ID" value="ORY84781.1"/>
    <property type="molecule type" value="Genomic_DNA"/>
</dbReference>
<dbReference type="GeneID" id="63785450"/>
<evidence type="ECO:0000256" key="1">
    <source>
        <dbReference type="SAM" id="SignalP"/>
    </source>
</evidence>
<evidence type="ECO:0000313" key="3">
    <source>
        <dbReference type="Proteomes" id="UP000193685"/>
    </source>
</evidence>
<dbReference type="AlphaFoldDB" id="A0A1Y2FLA4"/>
<reference evidence="2 3" key="1">
    <citation type="submission" date="2016-07" db="EMBL/GenBank/DDBJ databases">
        <title>Pervasive Adenine N6-methylation of Active Genes in Fungi.</title>
        <authorList>
            <consortium name="DOE Joint Genome Institute"/>
            <person name="Mondo S.J."/>
            <person name="Dannebaum R.O."/>
            <person name="Kuo R.C."/>
            <person name="Labutti K."/>
            <person name="Haridas S."/>
            <person name="Kuo A."/>
            <person name="Salamov A."/>
            <person name="Ahrendt S.R."/>
            <person name="Lipzen A."/>
            <person name="Sullivan W."/>
            <person name="Andreopoulos W.B."/>
            <person name="Clum A."/>
            <person name="Lindquist E."/>
            <person name="Daum C."/>
            <person name="Ramamoorthy G.K."/>
            <person name="Gryganskyi A."/>
            <person name="Culley D."/>
            <person name="Magnuson J.K."/>
            <person name="James T.Y."/>
            <person name="O'Malley M.A."/>
            <person name="Stajich J.E."/>
            <person name="Spatafora J.W."/>
            <person name="Visel A."/>
            <person name="Grigoriev I.V."/>
        </authorList>
    </citation>
    <scope>NUCLEOTIDE SEQUENCE [LARGE SCALE GENOMIC DNA]</scope>
    <source>
        <strain evidence="2 3">12-1054</strain>
    </source>
</reference>
<gene>
    <name evidence="2" type="ORF">BCR37DRAFT_377542</name>
</gene>
<name>A0A1Y2FLA4_PROLT</name>
<accession>A0A1Y2FLA4</accession>
<evidence type="ECO:0000313" key="2">
    <source>
        <dbReference type="EMBL" id="ORY84781.1"/>
    </source>
</evidence>
<keyword evidence="1" id="KW-0732">Signal</keyword>
<dbReference type="Proteomes" id="UP000193685">
    <property type="component" value="Unassembled WGS sequence"/>
</dbReference>
<dbReference type="PANTHER" id="PTHR36854">
    <property type="entry name" value="CHROMOSOME 9, WHOLE GENOME SHOTGUN SEQUENCE"/>
    <property type="match status" value="1"/>
</dbReference>
<dbReference type="RefSeq" id="XP_040726564.1">
    <property type="nucleotide sequence ID" value="XM_040868851.1"/>
</dbReference>
<feature type="chain" id="PRO_5010988849" evidence="1">
    <location>
        <begin position="21"/>
        <end position="104"/>
    </location>
</feature>
<sequence length="104" mass="11083">MLALKSILLLTSCALLSVYAAKPLSYCKCTCGKSSAIVPLTEDVLATPAKPCTDCTRIFCLTKSGLASCPSVDDTESDIVVTQSCFQRESRKDEGIVIGFILIT</sequence>
<comment type="caution">
    <text evidence="2">The sequence shown here is derived from an EMBL/GenBank/DDBJ whole genome shotgun (WGS) entry which is preliminary data.</text>
</comment>
<dbReference type="OrthoDB" id="2142503at2759"/>
<dbReference type="PANTHER" id="PTHR36854:SF1">
    <property type="entry name" value="TRANSMEMBRANE PROTEIN"/>
    <property type="match status" value="1"/>
</dbReference>
<keyword evidence="3" id="KW-1185">Reference proteome</keyword>
<proteinExistence type="predicted"/>
<protein>
    <submittedName>
        <fullName evidence="2">Uncharacterized protein</fullName>
    </submittedName>
</protein>